<evidence type="ECO:0000313" key="1">
    <source>
        <dbReference type="EMBL" id="TCO41556.1"/>
    </source>
</evidence>
<dbReference type="EMBL" id="SLWR01000015">
    <property type="protein sequence ID" value="TCO41556.1"/>
    <property type="molecule type" value="Genomic_DNA"/>
</dbReference>
<name>A0A4R2IBQ5_9ACTN</name>
<dbReference type="Proteomes" id="UP000295573">
    <property type="component" value="Unassembled WGS sequence"/>
</dbReference>
<sequence>MIDVLAVVRPEDAVTDFLSVLDPAHGREVHLLAAERGVYLKLPAGVTLEGRLAAIAALQASSGESDKPFSPATAAAAIAREAGAIPFTVWTHHPTDARVPHGRWAIDLTAAVEAPVRHTLPVPGGPRVVLDPVDVAASPYEVATSPYERERLDATVAWVRRHLDPIAGRVIEVGAHEGALTQRLLADGFSVDATEPNELLLERLRSNVEGDVRIHPHSFEDLATTARLTGSAYLLVEVLYYDQDLSLLDRFPTDHLFVALEAGELARQVWPAAWSVEEEIELAAPRLEELSGALLRKRGSRGVLLRRR</sequence>
<proteinExistence type="predicted"/>
<dbReference type="AlphaFoldDB" id="A0A4R2IBQ5"/>
<dbReference type="GO" id="GO:0009312">
    <property type="term" value="P:oligosaccharide biosynthetic process"/>
    <property type="evidence" value="ECO:0007669"/>
    <property type="project" value="InterPro"/>
</dbReference>
<dbReference type="RefSeq" id="WP_132156100.1">
    <property type="nucleotide sequence ID" value="NZ_SLWR01000015.1"/>
</dbReference>
<reference evidence="1 2" key="1">
    <citation type="journal article" date="2015" name="Stand. Genomic Sci.">
        <title>Genomic Encyclopedia of Bacterial and Archaeal Type Strains, Phase III: the genomes of soil and plant-associated and newly described type strains.</title>
        <authorList>
            <person name="Whitman W.B."/>
            <person name="Woyke T."/>
            <person name="Klenk H.P."/>
            <person name="Zhou Y."/>
            <person name="Lilburn T.G."/>
            <person name="Beck B.J."/>
            <person name="De Vos P."/>
            <person name="Vandamme P."/>
            <person name="Eisen J.A."/>
            <person name="Garrity G."/>
            <person name="Hugenholtz P."/>
            <person name="Kyrpides N.C."/>
        </authorList>
    </citation>
    <scope>NUCLEOTIDE SEQUENCE [LARGE SCALE GENOMIC DNA]</scope>
    <source>
        <strain evidence="1 2">VKM Ac-2541</strain>
    </source>
</reference>
<dbReference type="GO" id="GO:0008757">
    <property type="term" value="F:S-adenosylmethionine-dependent methyltransferase activity"/>
    <property type="evidence" value="ECO:0007669"/>
    <property type="project" value="InterPro"/>
</dbReference>
<dbReference type="InterPro" id="IPR029063">
    <property type="entry name" value="SAM-dependent_MTases_sf"/>
</dbReference>
<dbReference type="OrthoDB" id="5491442at2"/>
<gene>
    <name evidence="1" type="ORF">EV646_11597</name>
</gene>
<organism evidence="1 2">
    <name type="scientific">Kribbella antiqua</name>
    <dbReference type="NCBI Taxonomy" id="2512217"/>
    <lineage>
        <taxon>Bacteria</taxon>
        <taxon>Bacillati</taxon>
        <taxon>Actinomycetota</taxon>
        <taxon>Actinomycetes</taxon>
        <taxon>Propionibacteriales</taxon>
        <taxon>Kribbellaceae</taxon>
        <taxon>Kribbella</taxon>
    </lineage>
</organism>
<dbReference type="Pfam" id="PF05401">
    <property type="entry name" value="NodS"/>
    <property type="match status" value="1"/>
</dbReference>
<dbReference type="Gene3D" id="3.40.50.150">
    <property type="entry name" value="Vaccinia Virus protein VP39"/>
    <property type="match status" value="1"/>
</dbReference>
<evidence type="ECO:0000313" key="2">
    <source>
        <dbReference type="Proteomes" id="UP000295573"/>
    </source>
</evidence>
<accession>A0A4R2IBQ5</accession>
<comment type="caution">
    <text evidence="1">The sequence shown here is derived from an EMBL/GenBank/DDBJ whole genome shotgun (WGS) entry which is preliminary data.</text>
</comment>
<protein>
    <submittedName>
        <fullName evidence="1">Nodulation protein S (NodS)</fullName>
    </submittedName>
</protein>
<keyword evidence="2" id="KW-1185">Reference proteome</keyword>
<dbReference type="InterPro" id="IPR008715">
    <property type="entry name" value="SAM-MeTfrase_NodS-like"/>
</dbReference>
<dbReference type="SUPFAM" id="SSF53335">
    <property type="entry name" value="S-adenosyl-L-methionine-dependent methyltransferases"/>
    <property type="match status" value="1"/>
</dbReference>